<dbReference type="CDD" id="cd00429">
    <property type="entry name" value="RPE"/>
    <property type="match status" value="1"/>
</dbReference>
<dbReference type="InterPro" id="IPR011060">
    <property type="entry name" value="RibuloseP-bd_barrel"/>
</dbReference>
<evidence type="ECO:0000256" key="1">
    <source>
        <dbReference type="ARBA" id="ARBA00001782"/>
    </source>
</evidence>
<dbReference type="HAMAP" id="MF_02227">
    <property type="entry name" value="RPE"/>
    <property type="match status" value="1"/>
</dbReference>
<feature type="binding site" evidence="10 14">
    <location>
        <position position="9"/>
    </location>
    <ligand>
        <name>substrate</name>
    </ligand>
</feature>
<feature type="active site" description="Proton donor" evidence="10 12">
    <location>
        <position position="177"/>
    </location>
</feature>
<dbReference type="Proteomes" id="UP000824135">
    <property type="component" value="Unassembled WGS sequence"/>
</dbReference>
<comment type="pathway">
    <text evidence="10">Carbohydrate degradation.</text>
</comment>
<dbReference type="NCBIfam" id="NF004076">
    <property type="entry name" value="PRK05581.1-4"/>
    <property type="match status" value="1"/>
</dbReference>
<comment type="caution">
    <text evidence="10">Lacks conserved residue(s) required for the propagation of feature annotation.</text>
</comment>
<evidence type="ECO:0000256" key="3">
    <source>
        <dbReference type="ARBA" id="ARBA00001941"/>
    </source>
</evidence>
<keyword evidence="10 11" id="KW-0119">Carbohydrate metabolism</keyword>
<dbReference type="NCBIfam" id="TIGR01163">
    <property type="entry name" value="rpe"/>
    <property type="match status" value="1"/>
</dbReference>
<keyword evidence="9 10" id="KW-0413">Isomerase</keyword>
<comment type="cofactor">
    <cofactor evidence="4">
        <name>Zn(2+)</name>
        <dbReference type="ChEBI" id="CHEBI:29105"/>
    </cofactor>
</comment>
<dbReference type="GO" id="GO:0019323">
    <property type="term" value="P:pentose catabolic process"/>
    <property type="evidence" value="ECO:0007669"/>
    <property type="project" value="UniProtKB-UniRule"/>
</dbReference>
<comment type="cofactor">
    <cofactor evidence="10 13">
        <name>a divalent metal cation</name>
        <dbReference type="ChEBI" id="CHEBI:60240"/>
    </cofactor>
    <text evidence="10 13">Binds 1 divalent metal cation per subunit.</text>
</comment>
<name>A0A9D1Z899_9FIRM</name>
<dbReference type="GO" id="GO:0004750">
    <property type="term" value="F:D-ribulose-phosphate 3-epimerase activity"/>
    <property type="evidence" value="ECO:0007669"/>
    <property type="project" value="UniProtKB-UniRule"/>
</dbReference>
<feature type="binding site" evidence="10 13">
    <location>
        <position position="34"/>
    </location>
    <ligand>
        <name>a divalent metal cation</name>
        <dbReference type="ChEBI" id="CHEBI:60240"/>
    </ligand>
</feature>
<evidence type="ECO:0000256" key="2">
    <source>
        <dbReference type="ARBA" id="ARBA00001936"/>
    </source>
</evidence>
<feature type="active site" description="Proton acceptor" evidence="10 12">
    <location>
        <position position="36"/>
    </location>
</feature>
<gene>
    <name evidence="10" type="primary">rpe</name>
    <name evidence="15" type="ORF">H9728_06740</name>
</gene>
<dbReference type="InterPro" id="IPR026019">
    <property type="entry name" value="Ribul_P_3_epim"/>
</dbReference>
<keyword evidence="8 10" id="KW-0479">Metal-binding</keyword>
<dbReference type="AlphaFoldDB" id="A0A9D1Z899"/>
<reference evidence="15" key="1">
    <citation type="journal article" date="2021" name="PeerJ">
        <title>Extensive microbial diversity within the chicken gut microbiome revealed by metagenomics and culture.</title>
        <authorList>
            <person name="Gilroy R."/>
            <person name="Ravi A."/>
            <person name="Getino M."/>
            <person name="Pursley I."/>
            <person name="Horton D.L."/>
            <person name="Alikhan N.F."/>
            <person name="Baker D."/>
            <person name="Gharbi K."/>
            <person name="Hall N."/>
            <person name="Watson M."/>
            <person name="Adriaenssens E.M."/>
            <person name="Foster-Nyarko E."/>
            <person name="Jarju S."/>
            <person name="Secka A."/>
            <person name="Antonio M."/>
            <person name="Oren A."/>
            <person name="Chaudhuri R.R."/>
            <person name="La Ragione R."/>
            <person name="Hildebrand F."/>
            <person name="Pallen M.J."/>
        </authorList>
    </citation>
    <scope>NUCLEOTIDE SEQUENCE</scope>
    <source>
        <strain evidence="15">CHK199-9574</strain>
    </source>
</reference>
<evidence type="ECO:0000256" key="10">
    <source>
        <dbReference type="HAMAP-Rule" id="MF_02227"/>
    </source>
</evidence>
<dbReference type="PROSITE" id="PS01086">
    <property type="entry name" value="RIBUL_P_3_EPIMER_2"/>
    <property type="match status" value="1"/>
</dbReference>
<evidence type="ECO:0000256" key="8">
    <source>
        <dbReference type="ARBA" id="ARBA00022723"/>
    </source>
</evidence>
<dbReference type="Pfam" id="PF00834">
    <property type="entry name" value="Ribul_P_3_epim"/>
    <property type="match status" value="1"/>
</dbReference>
<evidence type="ECO:0000313" key="16">
    <source>
        <dbReference type="Proteomes" id="UP000824135"/>
    </source>
</evidence>
<reference evidence="15" key="2">
    <citation type="submission" date="2021-04" db="EMBL/GenBank/DDBJ databases">
        <authorList>
            <person name="Gilroy R."/>
        </authorList>
    </citation>
    <scope>NUCLEOTIDE SEQUENCE</scope>
    <source>
        <strain evidence="15">CHK199-9574</strain>
    </source>
</reference>
<dbReference type="EC" id="5.1.3.1" evidence="7 10"/>
<dbReference type="InterPro" id="IPR013785">
    <property type="entry name" value="Aldolase_TIM"/>
</dbReference>
<keyword evidence="13" id="KW-0464">Manganese</keyword>
<comment type="caution">
    <text evidence="15">The sequence shown here is derived from an EMBL/GenBank/DDBJ whole genome shotgun (WGS) entry which is preliminary data.</text>
</comment>
<dbReference type="GO" id="GO:0005737">
    <property type="term" value="C:cytoplasm"/>
    <property type="evidence" value="ECO:0007669"/>
    <property type="project" value="UniProtKB-ARBA"/>
</dbReference>
<comment type="catalytic activity">
    <reaction evidence="1 10 11">
        <text>D-ribulose 5-phosphate = D-xylulose 5-phosphate</text>
        <dbReference type="Rhea" id="RHEA:13677"/>
        <dbReference type="ChEBI" id="CHEBI:57737"/>
        <dbReference type="ChEBI" id="CHEBI:58121"/>
        <dbReference type="EC" id="5.1.3.1"/>
    </reaction>
</comment>
<keyword evidence="13" id="KW-0862">Zinc</keyword>
<evidence type="ECO:0000313" key="15">
    <source>
        <dbReference type="EMBL" id="HIY78726.1"/>
    </source>
</evidence>
<comment type="cofactor">
    <cofactor evidence="2">
        <name>Mn(2+)</name>
        <dbReference type="ChEBI" id="CHEBI:29035"/>
    </cofactor>
</comment>
<evidence type="ECO:0000256" key="13">
    <source>
        <dbReference type="PIRSR" id="PIRSR001461-2"/>
    </source>
</evidence>
<comment type="function">
    <text evidence="10">Catalyzes the reversible epimerization of D-ribulose 5-phosphate to D-xylulose 5-phosphate.</text>
</comment>
<feature type="binding site" evidence="10 14">
    <location>
        <begin position="199"/>
        <end position="200"/>
    </location>
    <ligand>
        <name>substrate</name>
    </ligand>
</feature>
<feature type="binding site" evidence="14">
    <location>
        <begin position="144"/>
        <end position="147"/>
    </location>
    <ligand>
        <name>substrate</name>
    </ligand>
</feature>
<dbReference type="Gene3D" id="3.20.20.70">
    <property type="entry name" value="Aldolase class I"/>
    <property type="match status" value="1"/>
</dbReference>
<dbReference type="GO" id="GO:0006098">
    <property type="term" value="P:pentose-phosphate shunt"/>
    <property type="evidence" value="ECO:0007669"/>
    <property type="project" value="UniProtKB-UniRule"/>
</dbReference>
<feature type="binding site" evidence="10 14">
    <location>
        <position position="67"/>
    </location>
    <ligand>
        <name>substrate</name>
    </ligand>
</feature>
<feature type="binding site" evidence="10 13">
    <location>
        <position position="36"/>
    </location>
    <ligand>
        <name>a divalent metal cation</name>
        <dbReference type="ChEBI" id="CHEBI:60240"/>
    </ligand>
</feature>
<comment type="similarity">
    <text evidence="6 10 11">Belongs to the ribulose-phosphate 3-epimerase family.</text>
</comment>
<dbReference type="GO" id="GO:0046872">
    <property type="term" value="F:metal ion binding"/>
    <property type="evidence" value="ECO:0007669"/>
    <property type="project" value="UniProtKB-UniRule"/>
</dbReference>
<dbReference type="SUPFAM" id="SSF51366">
    <property type="entry name" value="Ribulose-phoshate binding barrel"/>
    <property type="match status" value="1"/>
</dbReference>
<evidence type="ECO:0000256" key="4">
    <source>
        <dbReference type="ARBA" id="ARBA00001947"/>
    </source>
</evidence>
<proteinExistence type="inferred from homology"/>
<evidence type="ECO:0000256" key="9">
    <source>
        <dbReference type="ARBA" id="ARBA00023235"/>
    </source>
</evidence>
<evidence type="ECO:0000256" key="5">
    <source>
        <dbReference type="ARBA" id="ARBA00001954"/>
    </source>
</evidence>
<evidence type="ECO:0000256" key="11">
    <source>
        <dbReference type="PIRNR" id="PIRNR001461"/>
    </source>
</evidence>
<evidence type="ECO:0000256" key="6">
    <source>
        <dbReference type="ARBA" id="ARBA00009541"/>
    </source>
</evidence>
<evidence type="ECO:0000256" key="7">
    <source>
        <dbReference type="ARBA" id="ARBA00013188"/>
    </source>
</evidence>
<comment type="cofactor">
    <cofactor evidence="5">
        <name>Fe(2+)</name>
        <dbReference type="ChEBI" id="CHEBI:29033"/>
    </cofactor>
</comment>
<sequence length="218" mass="23159">MENIKIAPSVLSADFSAMGAAAEKLEKCGADWVHCDVMDGSFVPKITFGADMVAAIGRHTSLPLDVHLMIVHPEKHIETFAEAGASVITVHHEACGADLKNVLKRIAAAGVRAGAVINPETPLKEVYGCLDYCDMLLVMSVFPGLGGQKFIESVLPKVEEARKIFDGQGVFKDIEIDGGVGEQNVRRVKEAGANVIVAGSSVFGAADMKKAIENLRSL</sequence>
<feature type="binding site" evidence="14">
    <location>
        <position position="179"/>
    </location>
    <ligand>
        <name>substrate</name>
    </ligand>
</feature>
<keyword evidence="13" id="KW-0170">Cobalt</keyword>
<dbReference type="InterPro" id="IPR000056">
    <property type="entry name" value="Ribul_P_3_epim-like"/>
</dbReference>
<dbReference type="PANTHER" id="PTHR11749">
    <property type="entry name" value="RIBULOSE-5-PHOSPHATE-3-EPIMERASE"/>
    <property type="match status" value="1"/>
</dbReference>
<comment type="cofactor">
    <cofactor evidence="3">
        <name>Co(2+)</name>
        <dbReference type="ChEBI" id="CHEBI:48828"/>
    </cofactor>
</comment>
<organism evidence="15 16">
    <name type="scientific">Candidatus Borkfalkia excrementavium</name>
    <dbReference type="NCBI Taxonomy" id="2838505"/>
    <lineage>
        <taxon>Bacteria</taxon>
        <taxon>Bacillati</taxon>
        <taxon>Bacillota</taxon>
        <taxon>Clostridia</taxon>
        <taxon>Christensenellales</taxon>
        <taxon>Christensenellaceae</taxon>
        <taxon>Candidatus Borkfalkia</taxon>
    </lineage>
</organism>
<protein>
    <recommendedName>
        <fullName evidence="7 10">Ribulose-phosphate 3-epimerase</fullName>
        <ecNumber evidence="7 10">5.1.3.1</ecNumber>
    </recommendedName>
</protein>
<dbReference type="PIRSF" id="PIRSF001461">
    <property type="entry name" value="RPE"/>
    <property type="match status" value="1"/>
</dbReference>
<evidence type="ECO:0000256" key="12">
    <source>
        <dbReference type="PIRSR" id="PIRSR001461-1"/>
    </source>
</evidence>
<feature type="binding site" evidence="10 13">
    <location>
        <position position="67"/>
    </location>
    <ligand>
        <name>a divalent metal cation</name>
        <dbReference type="ChEBI" id="CHEBI:60240"/>
    </ligand>
</feature>
<dbReference type="EMBL" id="DXCO01000040">
    <property type="protein sequence ID" value="HIY78726.1"/>
    <property type="molecule type" value="Genomic_DNA"/>
</dbReference>
<evidence type="ECO:0000256" key="14">
    <source>
        <dbReference type="PIRSR" id="PIRSR001461-3"/>
    </source>
</evidence>
<feature type="binding site" evidence="10 13">
    <location>
        <position position="177"/>
    </location>
    <ligand>
        <name>a divalent metal cation</name>
        <dbReference type="ChEBI" id="CHEBI:60240"/>
    </ligand>
</feature>
<feature type="binding site" evidence="10">
    <location>
        <begin position="177"/>
        <end position="179"/>
    </location>
    <ligand>
        <name>substrate</name>
    </ligand>
</feature>
<accession>A0A9D1Z899</accession>
<dbReference type="FunFam" id="3.20.20.70:FF:000004">
    <property type="entry name" value="Ribulose-phosphate 3-epimerase"/>
    <property type="match status" value="1"/>
</dbReference>